<dbReference type="EMBL" id="QTSX02007146">
    <property type="protein sequence ID" value="KAJ9050622.1"/>
    <property type="molecule type" value="Genomic_DNA"/>
</dbReference>
<sequence length="318" mass="36191">MSLSEEIMAKLAKMRDDKRVEYEAYHKLLSEELTKKTKLFCETTTLFEKAVQDYQRLFDSRFDAAETSMENLLSNSADVSSNQLFSAKPVDRTQELIDIDSLSSDENSGDEVQTIKKPGLPNSDSYSRSVEKLLRSGVNKTTLAEQIEKARLNCQSFKKRYTSLEASSIQARNRIEVARKEYYKSLLLFDKLEKDLLSVSQAFESQKRVDIENNFKKLGENSNAPANRQKPSMPKKSFKPAMRSPPQIIGVKRKASSLEADEPKQTRPATFCPPNKKTILIEPQKPSQRTTLILTTVFTAPLLYAFGPAIYDAIQRFY</sequence>
<protein>
    <submittedName>
        <fullName evidence="1">Uncharacterized protein</fullName>
    </submittedName>
</protein>
<comment type="caution">
    <text evidence="1">The sequence shown here is derived from an EMBL/GenBank/DDBJ whole genome shotgun (WGS) entry which is preliminary data.</text>
</comment>
<gene>
    <name evidence="1" type="ORF">DSO57_1012824</name>
</gene>
<dbReference type="Proteomes" id="UP001165960">
    <property type="component" value="Unassembled WGS sequence"/>
</dbReference>
<evidence type="ECO:0000313" key="2">
    <source>
        <dbReference type="Proteomes" id="UP001165960"/>
    </source>
</evidence>
<keyword evidence="2" id="KW-1185">Reference proteome</keyword>
<organism evidence="1 2">
    <name type="scientific">Entomophthora muscae</name>
    <dbReference type="NCBI Taxonomy" id="34485"/>
    <lineage>
        <taxon>Eukaryota</taxon>
        <taxon>Fungi</taxon>
        <taxon>Fungi incertae sedis</taxon>
        <taxon>Zoopagomycota</taxon>
        <taxon>Entomophthoromycotina</taxon>
        <taxon>Entomophthoromycetes</taxon>
        <taxon>Entomophthorales</taxon>
        <taxon>Entomophthoraceae</taxon>
        <taxon>Entomophthora</taxon>
    </lineage>
</organism>
<proteinExistence type="predicted"/>
<evidence type="ECO:0000313" key="1">
    <source>
        <dbReference type="EMBL" id="KAJ9050622.1"/>
    </source>
</evidence>
<reference evidence="1" key="1">
    <citation type="submission" date="2022-04" db="EMBL/GenBank/DDBJ databases">
        <title>Genome of the entomopathogenic fungus Entomophthora muscae.</title>
        <authorList>
            <person name="Elya C."/>
            <person name="Lovett B.R."/>
            <person name="Lee E."/>
            <person name="Macias A.M."/>
            <person name="Hajek A.E."/>
            <person name="De Bivort B.L."/>
            <person name="Kasson M.T."/>
            <person name="De Fine Licht H.H."/>
            <person name="Stajich J.E."/>
        </authorList>
    </citation>
    <scope>NUCLEOTIDE SEQUENCE</scope>
    <source>
        <strain evidence="1">Berkeley</strain>
    </source>
</reference>
<accession>A0ACC2RKT5</accession>
<name>A0ACC2RKT5_9FUNG</name>